<name>A0A177CL24_9PLEO</name>
<evidence type="ECO:0000256" key="1">
    <source>
        <dbReference type="SAM" id="MobiDB-lite"/>
    </source>
</evidence>
<reference evidence="2 3" key="1">
    <citation type="submission" date="2016-05" db="EMBL/GenBank/DDBJ databases">
        <title>Comparative analysis of secretome profiles of manganese(II)-oxidizing ascomycete fungi.</title>
        <authorList>
            <consortium name="DOE Joint Genome Institute"/>
            <person name="Zeiner C.A."/>
            <person name="Purvine S.O."/>
            <person name="Zink E.M."/>
            <person name="Wu S."/>
            <person name="Pasa-Tolic L."/>
            <person name="Chaput D.L."/>
            <person name="Haridas S."/>
            <person name="Grigoriev I.V."/>
            <person name="Santelli C.M."/>
            <person name="Hansel C.M."/>
        </authorList>
    </citation>
    <scope>NUCLEOTIDE SEQUENCE [LARGE SCALE GENOMIC DNA]</scope>
    <source>
        <strain evidence="2 3">AP3s5-JAC2a</strain>
    </source>
</reference>
<gene>
    <name evidence="2" type="ORF">CC84DRAFT_1087035</name>
</gene>
<dbReference type="Proteomes" id="UP000077069">
    <property type="component" value="Unassembled WGS sequence"/>
</dbReference>
<dbReference type="OrthoDB" id="3776879at2759"/>
<accession>A0A177CL24</accession>
<sequence>MVLRLFIPPGEGQHYIVPKRPDPLGANATLQYAVVSSTVAAAGHATFAARYTRRVMPNKKVSGTVLFVRSSGRLGLWAIGVAAAANAYYHKSFTTIVVSQEVRRPTPPKLYEKTEQYTVEDGCLAGAAAGFVAFLPTLFMRRPTVSWWTRMIGMTNIGACTGVLLSHAYFQYTGERPKAMEELERQRRRRMLEFHHIFWDKMLMQNFDPLIQGYIRHNGVFRAYNLPAEVYDTPEKFGLPSVPAPTADTSTTTDPAAPENAAYYIPAPDWTQHLQALNAASIQSEIDDCVREKNALLREAEFVAYHLSQKQYAYVHSEHPDEADKQTRIRELQLLTIAYNRIRANADEADRRIFAGEHWLRQTAAFEAQAPREAWLADHPSVPDTESHDPSLTIAELKKLEEQFKNEVNVFESRVRSQAQEDVERREKWIKDLEDARTMLRAVDCISWELEKQVPKRKVEQKVEEKVARKVEPREGEELTKAEEAAQLGAEEKKKKVEDPPEGLSREKP</sequence>
<feature type="region of interest" description="Disordered" evidence="1">
    <location>
        <begin position="456"/>
        <end position="509"/>
    </location>
</feature>
<evidence type="ECO:0000313" key="3">
    <source>
        <dbReference type="Proteomes" id="UP000077069"/>
    </source>
</evidence>
<evidence type="ECO:0000313" key="2">
    <source>
        <dbReference type="EMBL" id="OAG08235.1"/>
    </source>
</evidence>
<dbReference type="RefSeq" id="XP_018038600.1">
    <property type="nucleotide sequence ID" value="XM_018174183.1"/>
</dbReference>
<organism evidence="2 3">
    <name type="scientific">Paraphaeosphaeria sporulosa</name>
    <dbReference type="NCBI Taxonomy" id="1460663"/>
    <lineage>
        <taxon>Eukaryota</taxon>
        <taxon>Fungi</taxon>
        <taxon>Dikarya</taxon>
        <taxon>Ascomycota</taxon>
        <taxon>Pezizomycotina</taxon>
        <taxon>Dothideomycetes</taxon>
        <taxon>Pleosporomycetidae</taxon>
        <taxon>Pleosporales</taxon>
        <taxon>Massarineae</taxon>
        <taxon>Didymosphaeriaceae</taxon>
        <taxon>Paraphaeosphaeria</taxon>
    </lineage>
</organism>
<dbReference type="AlphaFoldDB" id="A0A177CL24"/>
<dbReference type="GeneID" id="28757669"/>
<proteinExistence type="predicted"/>
<dbReference type="InParanoid" id="A0A177CL24"/>
<dbReference type="EMBL" id="KV441550">
    <property type="protein sequence ID" value="OAG08235.1"/>
    <property type="molecule type" value="Genomic_DNA"/>
</dbReference>
<keyword evidence="3" id="KW-1185">Reference proteome</keyword>
<protein>
    <submittedName>
        <fullName evidence="2">Uncharacterized protein</fullName>
    </submittedName>
</protein>